<feature type="domain" description="Fibronectin type-III" evidence="9">
    <location>
        <begin position="2942"/>
        <end position="3040"/>
    </location>
</feature>
<feature type="compositionally biased region" description="Low complexity" evidence="6">
    <location>
        <begin position="4093"/>
        <end position="4115"/>
    </location>
</feature>
<dbReference type="InterPro" id="IPR013783">
    <property type="entry name" value="Ig-like_fold"/>
</dbReference>
<reference evidence="11" key="1">
    <citation type="submission" date="2025-08" db="UniProtKB">
        <authorList>
            <consortium name="RefSeq"/>
        </authorList>
    </citation>
    <scope>IDENTIFICATION</scope>
    <source>
        <tissue evidence="11">Whole sample</tissue>
    </source>
</reference>
<dbReference type="Pfam" id="PF00041">
    <property type="entry name" value="fn3"/>
    <property type="match status" value="9"/>
</dbReference>
<dbReference type="PROSITE" id="PS50835">
    <property type="entry name" value="IG_LIKE"/>
    <property type="match status" value="7"/>
</dbReference>
<keyword evidence="10" id="KW-1185">Reference proteome</keyword>
<feature type="compositionally biased region" description="Low complexity" evidence="6">
    <location>
        <begin position="3927"/>
        <end position="3936"/>
    </location>
</feature>
<feature type="region of interest" description="Disordered" evidence="6">
    <location>
        <begin position="4136"/>
        <end position="4202"/>
    </location>
</feature>
<feature type="compositionally biased region" description="Polar residues" evidence="6">
    <location>
        <begin position="4306"/>
        <end position="4315"/>
    </location>
</feature>
<feature type="compositionally biased region" description="Basic and acidic residues" evidence="6">
    <location>
        <begin position="918"/>
        <end position="935"/>
    </location>
</feature>
<keyword evidence="4" id="KW-0393">Immunoglobulin domain</keyword>
<dbReference type="SMART" id="SM00408">
    <property type="entry name" value="IGc2"/>
    <property type="match status" value="7"/>
</dbReference>
<feature type="compositionally biased region" description="Polar residues" evidence="6">
    <location>
        <begin position="4136"/>
        <end position="4172"/>
    </location>
</feature>
<feature type="compositionally biased region" description="Basic and acidic residues" evidence="6">
    <location>
        <begin position="192"/>
        <end position="206"/>
    </location>
</feature>
<feature type="domain" description="Fibronectin type-III" evidence="9">
    <location>
        <begin position="3447"/>
        <end position="3544"/>
    </location>
</feature>
<dbReference type="Gene3D" id="2.30.29.30">
    <property type="entry name" value="Pleckstrin-homology domain (PH domain)/Phosphotyrosine-binding domain (PTB)"/>
    <property type="match status" value="1"/>
</dbReference>
<feature type="region of interest" description="Disordered" evidence="6">
    <location>
        <begin position="864"/>
        <end position="957"/>
    </location>
</feature>
<dbReference type="SMART" id="SM00060">
    <property type="entry name" value="FN3"/>
    <property type="match status" value="13"/>
</dbReference>
<keyword evidence="3" id="KW-0677">Repeat</keyword>
<protein>
    <submittedName>
        <fullName evidence="11">Titin-like isoform X1</fullName>
    </submittedName>
</protein>
<feature type="domain" description="Ig-like" evidence="8">
    <location>
        <begin position="1975"/>
        <end position="2063"/>
    </location>
</feature>
<evidence type="ECO:0000259" key="8">
    <source>
        <dbReference type="PROSITE" id="PS50835"/>
    </source>
</evidence>
<feature type="region of interest" description="Disordered" evidence="6">
    <location>
        <begin position="292"/>
        <end position="464"/>
    </location>
</feature>
<feature type="domain" description="Ig-like" evidence="8">
    <location>
        <begin position="1"/>
        <end position="85"/>
    </location>
</feature>
<dbReference type="GO" id="GO:0045989">
    <property type="term" value="P:positive regulation of striated muscle contraction"/>
    <property type="evidence" value="ECO:0007669"/>
    <property type="project" value="UniProtKB-ARBA"/>
</dbReference>
<evidence type="ECO:0000256" key="3">
    <source>
        <dbReference type="ARBA" id="ARBA00022737"/>
    </source>
</evidence>
<gene>
    <name evidence="11" type="primary">LOC111125634</name>
</gene>
<dbReference type="OrthoDB" id="2570713at2759"/>
<feature type="region of interest" description="Disordered" evidence="6">
    <location>
        <begin position="3981"/>
        <end position="4052"/>
    </location>
</feature>
<dbReference type="CDD" id="cd00096">
    <property type="entry name" value="Ig"/>
    <property type="match status" value="1"/>
</dbReference>
<dbReference type="SUPFAM" id="SSF48726">
    <property type="entry name" value="Immunoglobulin"/>
    <property type="match status" value="8"/>
</dbReference>
<feature type="region of interest" description="Disordered" evidence="6">
    <location>
        <begin position="3798"/>
        <end position="3819"/>
    </location>
</feature>
<dbReference type="PROSITE" id="PS50010">
    <property type="entry name" value="DH_2"/>
    <property type="match status" value="1"/>
</dbReference>
<feature type="region of interest" description="Disordered" evidence="6">
    <location>
        <begin position="4214"/>
        <end position="4315"/>
    </location>
</feature>
<feature type="compositionally biased region" description="Acidic residues" evidence="6">
    <location>
        <begin position="393"/>
        <end position="403"/>
    </location>
</feature>
<organism evidence="10 11">
    <name type="scientific">Crassostrea virginica</name>
    <name type="common">Eastern oyster</name>
    <dbReference type="NCBI Taxonomy" id="6565"/>
    <lineage>
        <taxon>Eukaryota</taxon>
        <taxon>Metazoa</taxon>
        <taxon>Spiralia</taxon>
        <taxon>Lophotrochozoa</taxon>
        <taxon>Mollusca</taxon>
        <taxon>Bivalvia</taxon>
        <taxon>Autobranchia</taxon>
        <taxon>Pteriomorphia</taxon>
        <taxon>Ostreida</taxon>
        <taxon>Ostreoidea</taxon>
        <taxon>Ostreidae</taxon>
        <taxon>Crassostrea</taxon>
    </lineage>
</organism>
<feature type="domain" description="Fibronectin type-III" evidence="9">
    <location>
        <begin position="2320"/>
        <end position="2417"/>
    </location>
</feature>
<accession>A0A8B8DCR8</accession>
<feature type="domain" description="Ig-like" evidence="8">
    <location>
        <begin position="2076"/>
        <end position="2165"/>
    </location>
</feature>
<feature type="domain" description="DH" evidence="7">
    <location>
        <begin position="1390"/>
        <end position="1565"/>
    </location>
</feature>
<feature type="domain" description="Fibronectin type-III" evidence="9">
    <location>
        <begin position="3549"/>
        <end position="3645"/>
    </location>
</feature>
<dbReference type="CDD" id="cd00160">
    <property type="entry name" value="RhoGEF"/>
    <property type="match status" value="1"/>
</dbReference>
<proteinExistence type="predicted"/>
<dbReference type="FunFam" id="2.60.40.10:FF:000425">
    <property type="entry name" value="Myosin light chain kinase"/>
    <property type="match status" value="4"/>
</dbReference>
<feature type="compositionally biased region" description="Low complexity" evidence="6">
    <location>
        <begin position="3981"/>
        <end position="4006"/>
    </location>
</feature>
<dbReference type="InterPro" id="IPR036179">
    <property type="entry name" value="Ig-like_dom_sf"/>
</dbReference>
<feature type="compositionally biased region" description="Polar residues" evidence="6">
    <location>
        <begin position="407"/>
        <end position="421"/>
    </location>
</feature>
<dbReference type="CDD" id="cd00063">
    <property type="entry name" value="FN3"/>
    <property type="match status" value="13"/>
</dbReference>
<feature type="compositionally biased region" description="Polar residues" evidence="6">
    <location>
        <begin position="3943"/>
        <end position="3961"/>
    </location>
</feature>
<dbReference type="Pfam" id="PF00621">
    <property type="entry name" value="RhoGEF"/>
    <property type="match status" value="1"/>
</dbReference>
<dbReference type="InterPro" id="IPR003961">
    <property type="entry name" value="FN3_dom"/>
</dbReference>
<dbReference type="SUPFAM" id="SSF48065">
    <property type="entry name" value="DBL homology domain (DH-domain)"/>
    <property type="match status" value="1"/>
</dbReference>
<feature type="compositionally biased region" description="Polar residues" evidence="6">
    <location>
        <begin position="4033"/>
        <end position="4052"/>
    </location>
</feature>
<dbReference type="GO" id="GO:0005085">
    <property type="term" value="F:guanyl-nucleotide exchange factor activity"/>
    <property type="evidence" value="ECO:0007669"/>
    <property type="project" value="InterPro"/>
</dbReference>
<dbReference type="InterPro" id="IPR035899">
    <property type="entry name" value="DBL_dom_sf"/>
</dbReference>
<evidence type="ECO:0000256" key="4">
    <source>
        <dbReference type="ARBA" id="ARBA00023319"/>
    </source>
</evidence>
<feature type="domain" description="Ig-like" evidence="8">
    <location>
        <begin position="1759"/>
        <end position="1842"/>
    </location>
</feature>
<feature type="compositionally biased region" description="Low complexity" evidence="6">
    <location>
        <begin position="4224"/>
        <end position="4236"/>
    </location>
</feature>
<evidence type="ECO:0000259" key="7">
    <source>
        <dbReference type="PROSITE" id="PS50010"/>
    </source>
</evidence>
<feature type="compositionally biased region" description="Basic and acidic residues" evidence="6">
    <location>
        <begin position="4245"/>
        <end position="4288"/>
    </location>
</feature>
<feature type="domain" description="Fibronectin type-III" evidence="9">
    <location>
        <begin position="2748"/>
        <end position="2840"/>
    </location>
</feature>
<dbReference type="InterPro" id="IPR007110">
    <property type="entry name" value="Ig-like_dom"/>
</dbReference>
<feature type="compositionally biased region" description="Basic and acidic residues" evidence="6">
    <location>
        <begin position="429"/>
        <end position="454"/>
    </location>
</feature>
<feature type="compositionally biased region" description="Basic and acidic residues" evidence="6">
    <location>
        <begin position="872"/>
        <end position="881"/>
    </location>
</feature>
<dbReference type="SUPFAM" id="SSF49265">
    <property type="entry name" value="Fibronectin type III"/>
    <property type="match status" value="8"/>
</dbReference>
<feature type="domain" description="Fibronectin type-III" evidence="9">
    <location>
        <begin position="2642"/>
        <end position="2740"/>
    </location>
</feature>
<dbReference type="SMART" id="SM00325">
    <property type="entry name" value="RhoGEF"/>
    <property type="match status" value="1"/>
</dbReference>
<sequence>MPEKTRATLGGCQRFECRVIGYPRPTIQWFKDGRDITNDNRYEFDYSVDGIITMVICNVTEKDQGVYSCRAENSEGWAATAAFLNVRVVDERVEHELVSVHQMKFEIGGLYDKNDDDDDHIPVDAQYDSFIEQITGKDGRFSISSSIEGIENQKNEKGRDGLHEDMDRGRDIILDKVDSQNNDSGIGIELDRSRMSSTEEEHDGAGEQKLGSGVMAKELQDGECVDKAEIYGETEPSTPIQPKRRMSDLDAHLRMMNDKASRFFQPNPEEYPEIDGPDNVSEQKRENIVQFNANVDNTEQNKVDKLSLKQDSHIENKETDDRGAKPIIDTDLDNSNTVGAFDSESGKTTEKGDEELTKGKTKNNYEEMETSEERQHTSEQEKSDKAEVKEKDNEDVDLLDDMLDFLTNNRKGSRRSMTTDSGLGDDDYRDSSPDSDSENRDHRRKRSQDNTDHHSRGKPPVFHKPLNIPKILIEESDEVEEQEFVIPQEVTEYKIEKEPVVEIPKVQDLPKSHANVVDEVESQKENIEPIQSSEIENAVNVEVDIEQGNNNIESMISANVVTTEEAPCSKTNLVDEEENEIEKSEIEKQDLHVPIVYAEQESDIDTTSEIGNVSELYETANDTEYEKRLSAQVESDIGASLESITNKDDEERLQILGRRYELNTSSRESSMPVSDYDFQCRKDSVRSDRRPTLRKQYMLVDSDEDDDTHSLRPVHDDDYFASTESLGIGVSRESLDKTFSHLDLLCGEVIPEKDENVLSRSGSRDDGCDTRENGDVGFEKLEQNPPNPGIFTECSDTADSESLSSETEDTDDIAKQAKALTKEMENLRLAWTGEESMETQRIENDIETLKDTKPEVPNQIIHSETVGQLQSRHKEESHVGESENTLESTKGVRLSSNPDKAKITETKEDILQKANYSSEKEFSTKENELHEDERNLNLIEDISKNQSKSKEEKERDSPFVFARQGIDKAIDMPLCSSSANDKSNFKTSSETSAEYVDVPEAHEPKHTMPNYVEQPLNASAAQPTDELNILASVETDQLKYPTPMEDFLKSDSKISNKKRTRPVILSASSDVTIKEGQCLVLEWEITGNPEPKVEIYKDGILPRFCNGDGLFHDSDFVTLEVLHSSPGDTGCYELHLTNELGTDVSLVNVIVKENSREGSVVWEPPVERANSPPTFTVIPGDVNITDGQTIVLKASVDGYPKPTIQWLKDEEDLQESADCDVIEETTYSCLVIPNPKHEHAGNYICRAVNTEGVCEKFFTVSIETNDELDNVEPICQEQRSSGADLSEGTVILSPKVRLEITESEDSFSKQYEVCSKTIDALNDVILEKGDVVDVLDRTKSSHWLVRKDSAANEVCYVSPENLKPCTDVKKPDGKGKASKAKVNIEKVKDKKRKLVQDLLESETDYVCDLRDLIENYFDVADEEFPDRNKGKDIFRNVESLYQFHHLHLLPELVAAKDEPEKVAEVFLRKRESFSEYLPYLAGKTKAGESLESEELKKFLQDYSKSIGDETDTLQELLDRPVDRIHEYMDLLKNLIKFTKAGGGDCTQLMKAVSMLSDICREVESIMLLDNMEGWDTPEPASSVILHETATLWNSESEIGKDCHIFLFPEKMVIASSMEEREGTGPEGVARLKFDQEIPLRTVALCEDDIGGSLALWDVSIDEKETPTSFLTLETSSAFAKQTLVRDIQEAQEKLGVKVEKPQKMPEHRKLATKTPKVKSSAVKRAENADNVSLASSDDFKIIDTSHDIQPEFEDGTTRPIFKRKLKKTVVSENSMARLECVVVGIPQPKVLWLKNNRPLKSTDQCRVLSEGNVHVLEFHQTKKDDTGLYTARAMNVNGSTISSAELLVGNAQPSSLKKYKEGLAEEEFQTPAYFFQMNSCQVEEGRLARFDCRVVAHPKPEITWMKDGKVVESGKRYKLLNFNNEIYSLLVQDVEMGDTGRYTCWAHNKYGEAMTEAYLNVIALEEQLEDSDIAPKFLTKFYDQTITEGLPTTFQCMIAGKPMPVVRWLLNDLEIKPSENVKIQQQENICSLSIKESKAKDAGKYSCHLKNSLGEALCSAGLTLLDQTIKGVPMLPKFLKRIDDATSTAGEQLVYEVVVVGEPKPKVTWLYNHKHISETHRRFQMTQEADTFRLTLNDLRIEDEGKITCKAVNSEGEVYCSSNLIVKRAPVEYKEEKPSFRQKDFDAKYGCPPTFIKKIENTYSPEGKNAKFECKVMGIPEPNVTWYKDNKPLTPGSRYWINRDGGHCTLTIRDVMESDTGQYTCKIINPAGETSCTGSLELPSTKTKKDSSVDSDYSPFARRFSRDSTKSDHEAMPSLPYDKPSLTDIREESVRLSWLPAYTSTLPPEARNVKYVIEARELPGFDWHKVATGIHGNTHMVKNLRPKGEYAFRVYAENQFGVSDSTQPVMLARPKPVEEDIAEKFHVKPHESRVPPKLPTAKPFVTEIGQETVRLAWKPAAAPVAAKKVAPITYRLEAQELPAKDWIPLANRIRDSSYYIPELKSDRDYNIRVRAENKYGQSEPTESLWIPRATHFPGVPISRPTIVDMEPDTVRVSWQKVDIPSFSASDEPLMYMLEMQEPPKRDWRPIARDVPDLSYTVKGLTPGQDYRFRVKARPMGGGYGEPSPSTSLYRTLATSRIPIDRLELEDSEPDFEGVRLAWNKVEIPPYNIDDEPLLYMVEMSEPPLDEWRPVVTGLPTTRYRVTDLLPDRDYRFRVRAITPYGVTPPSYALPVSYRRPLPGPSRPLPDMPQLQYDDSDALKLTWKPPVVDTKRPLRYQVQMQAPQSMDWRPLASGITDTSYRIRGLGPSRDYMFRVIPETSLGPLQPLPPVSLTALPAPRTILPRMPDIVDLQAESLRLSWQRPFIDTTVPLTYRIDMQEPPSREWRPIATGVPDNQYHVTGLRPNKDYLFRVTPSTPSYTMEPLPYVTLTSMPVRPRLYSQEPKAVEVGKDSIQLSWRPAELPQFARHKLPIRYMVEMRTLPSSSWEPVARNVHDTSYLVKGLRSDKEYQFRIKALTDFGNSEPSFPVTVYRKSVPIFPRYEPILTNLNPDSVVLSWQPATLPGHTSHMPTVTYRLEIQDPPERGHWRTYAANVPKTSYHVTNLRPDRDYLFRVRAEADNITTEPSLPVYLPRRACPPRMPQEQPYVFELRPDSLKLQWRSVELPSRITDYSPVTYRLEIQESPRSEWLTLAKGIPHTDFHVTNLNPDKDYRFRVRAENDMGISDPTPEVPVKKRAVAPTLPQEEPLVYDIGPSGSFWLSWRPADFPLYLSDSSPVTYTIYVQEPPSTTWRPLVRRIPHPFYHITNLRNDKDYSFRVQAENEFGLSRPTLPVKMLGIKSWKFPVDIPEITDIDDTSRSLRLKWRPKSMSPFNKGPITYQIERWEPTQRHWTHVASGVRDTTYKVTGLPFDQDHLFRIRAEAEKLLSEPTYPISFNRFRLPSRFPVPRPQLYDVEPDAVRLSWLPLPRGNVEDPIILPRRYRLELRELPSHDWRPVAHDIPDTSYRVTGLKPRQDYEFRVRGISEEGPGDYTKAISLHRRPVMPRTPISTPRLVDVKDDYVDLKWTMVDVPAYDYDEEPLAFLIEAQTPPRYDWKPVARNVRGTSYRISNLQRHQDYLFRVRAEYPSGLSTPSPYIPVYRKPSELYLVTGSHGSAYTNLSSKLVSPIVSTNQTSLATRSKKDLFLSELKKIDKRRKEFEEKVQTYKKNTIKAWTDTKSLKEKFLAEISVQNKPPPPSPRSRREKFLETKVAPKIQGIEKKADFGKALEKFKSLETLHRIGKPETVTIRRDFSSVGRPASPRKLSLDSRMPIPTPTHTPLLSSVLDTKSKVTSVTRKPFISSDDSYLSSRRSASHYTSTASELSYKKRHLVPDRLKYRQVTTGSYTSAVTDQYKVSSVRTSKYRPPERRYYFPRPHSWAGRESLRSSRSSGVTSRPMYDVYTSRTRQSSLTATPYSRDTRKNSLSLIGQSVYHGLYSHSITTRPSSSLTRTSNISSSYRESSYSDTSRRARSVSRDYTSPARYDSVGMRSKPYNTSYSRERTSYSVGPNIGSSRKYSVATDYISSRSEYDRKSEYRSLTPDRFSTSGLSRFTYTSPSRSITRSPSRATTRSPSRAKTLFDSWSVRSGSVSIAESGYKSRTPSVSHSFLPSRSSSVTQSMIKSRSGSTTESPSRLKPRSASAILTGLPPIKPSISTHKKKDVSVSYTSYLPPTKQSLKQRAGSRDSLLSDSSVSSSTKTTPTLPRNEEQTKSRETKKESKRQGDSGKKEKPKVIKEEVVKGVPDKQVNEESEDTGEEEKLSWLRTPASQTIKHLA</sequence>
<feature type="domain" description="Fibronectin type-III" evidence="9">
    <location>
        <begin position="3144"/>
        <end position="3243"/>
    </location>
</feature>
<dbReference type="PANTHER" id="PTHR13817:SF151">
    <property type="entry name" value="TITIN"/>
    <property type="match status" value="1"/>
</dbReference>
<evidence type="ECO:0000313" key="10">
    <source>
        <dbReference type="Proteomes" id="UP000694844"/>
    </source>
</evidence>
<feature type="domain" description="Ig-like" evidence="8">
    <location>
        <begin position="1871"/>
        <end position="1960"/>
    </location>
</feature>
<feature type="domain" description="Ig-like" evidence="8">
    <location>
        <begin position="2193"/>
        <end position="2281"/>
    </location>
</feature>
<dbReference type="SMART" id="SM00409">
    <property type="entry name" value="IG"/>
    <property type="match status" value="8"/>
</dbReference>
<dbReference type="InterPro" id="IPR013098">
    <property type="entry name" value="Ig_I-set"/>
</dbReference>
<dbReference type="InterPro" id="IPR000219">
    <property type="entry name" value="DH_dom"/>
</dbReference>
<evidence type="ECO:0000259" key="9">
    <source>
        <dbReference type="PROSITE" id="PS50853"/>
    </source>
</evidence>
<dbReference type="PROSITE" id="PS50853">
    <property type="entry name" value="FN3"/>
    <property type="match status" value="13"/>
</dbReference>
<dbReference type="InterPro" id="IPR003598">
    <property type="entry name" value="Ig_sub2"/>
</dbReference>
<dbReference type="KEGG" id="cvn:111125634"/>
<feature type="domain" description="Ig-like" evidence="8">
    <location>
        <begin position="1173"/>
        <end position="1261"/>
    </location>
</feature>
<feature type="domain" description="Fibronectin type-III" evidence="9">
    <location>
        <begin position="2540"/>
        <end position="2638"/>
    </location>
</feature>
<dbReference type="GeneID" id="111125634"/>
<dbReference type="Gene3D" id="2.60.40.10">
    <property type="entry name" value="Immunoglobulins"/>
    <property type="match status" value="21"/>
</dbReference>
<name>A0A8B8DCR8_CRAVI</name>
<feature type="region of interest" description="Disordered" evidence="6">
    <location>
        <begin position="3921"/>
        <end position="3961"/>
    </location>
</feature>
<feature type="domain" description="Fibronectin type-III" evidence="9">
    <location>
        <begin position="3346"/>
        <end position="3443"/>
    </location>
</feature>
<feature type="domain" description="Fibronectin type-III" evidence="9">
    <location>
        <begin position="3042"/>
        <end position="3141"/>
    </location>
</feature>
<dbReference type="FunFam" id="2.60.40.10:FF:000107">
    <property type="entry name" value="Myosin, light chain kinase a"/>
    <property type="match status" value="2"/>
</dbReference>
<dbReference type="GO" id="GO:0005737">
    <property type="term" value="C:cytoplasm"/>
    <property type="evidence" value="ECO:0007669"/>
    <property type="project" value="UniProtKB-SubCell"/>
</dbReference>
<dbReference type="Pfam" id="PF07679">
    <property type="entry name" value="I-set"/>
    <property type="match status" value="8"/>
</dbReference>
<feature type="compositionally biased region" description="Basic and acidic residues" evidence="6">
    <location>
        <begin position="344"/>
        <end position="358"/>
    </location>
</feature>
<dbReference type="Proteomes" id="UP000694844">
    <property type="component" value="Chromosome 3"/>
</dbReference>
<dbReference type="PANTHER" id="PTHR13817">
    <property type="entry name" value="TITIN"/>
    <property type="match status" value="1"/>
</dbReference>
<feature type="region of interest" description="Disordered" evidence="6">
    <location>
        <begin position="2303"/>
        <end position="2324"/>
    </location>
</feature>
<dbReference type="InterPro" id="IPR003599">
    <property type="entry name" value="Ig_sub"/>
</dbReference>
<feature type="compositionally biased region" description="Basic and acidic residues" evidence="6">
    <location>
        <begin position="299"/>
        <end position="324"/>
    </location>
</feature>
<feature type="compositionally biased region" description="Basic and acidic residues" evidence="6">
    <location>
        <begin position="757"/>
        <end position="782"/>
    </location>
</feature>
<evidence type="ECO:0000256" key="6">
    <source>
        <dbReference type="SAM" id="MobiDB-lite"/>
    </source>
</evidence>
<feature type="region of interest" description="Disordered" evidence="6">
    <location>
        <begin position="192"/>
        <end position="212"/>
    </location>
</feature>
<evidence type="ECO:0000313" key="11">
    <source>
        <dbReference type="RefSeq" id="XP_022325329.1"/>
    </source>
</evidence>
<dbReference type="RefSeq" id="XP_022325329.1">
    <property type="nucleotide sequence ID" value="XM_022469621.1"/>
</dbReference>
<feature type="coiled-coil region" evidence="5">
    <location>
        <begin position="1377"/>
        <end position="1404"/>
    </location>
</feature>
<dbReference type="InterPro" id="IPR011993">
    <property type="entry name" value="PH-like_dom_sf"/>
</dbReference>
<dbReference type="Gene3D" id="1.20.900.10">
    <property type="entry name" value="Dbl homology (DH) domain"/>
    <property type="match status" value="1"/>
</dbReference>
<feature type="domain" description="Fibronectin type-III" evidence="9">
    <location>
        <begin position="2439"/>
        <end position="2537"/>
    </location>
</feature>
<feature type="compositionally biased region" description="Basic and acidic residues" evidence="6">
    <location>
        <begin position="2304"/>
        <end position="2315"/>
    </location>
</feature>
<feature type="compositionally biased region" description="Basic and acidic residues" evidence="6">
    <location>
        <begin position="899"/>
        <end position="911"/>
    </location>
</feature>
<dbReference type="InterPro" id="IPR036116">
    <property type="entry name" value="FN3_sf"/>
</dbReference>
<feature type="compositionally biased region" description="Basic and acidic residues" evidence="6">
    <location>
        <begin position="948"/>
        <end position="957"/>
    </location>
</feature>
<evidence type="ECO:0000256" key="2">
    <source>
        <dbReference type="ARBA" id="ARBA00022490"/>
    </source>
</evidence>
<dbReference type="FunFam" id="2.60.40.10:FF:000779">
    <property type="entry name" value="Titin b"/>
    <property type="match status" value="1"/>
</dbReference>
<keyword evidence="2" id="KW-0963">Cytoplasm</keyword>
<dbReference type="InterPro" id="IPR050964">
    <property type="entry name" value="Striated_Muscle_Regulatory"/>
</dbReference>
<evidence type="ECO:0000256" key="5">
    <source>
        <dbReference type="SAM" id="Coils"/>
    </source>
</evidence>
<feature type="compositionally biased region" description="Basic and acidic residues" evidence="6">
    <location>
        <begin position="371"/>
        <end position="392"/>
    </location>
</feature>
<feature type="domain" description="Fibronectin type-III" evidence="9">
    <location>
        <begin position="3245"/>
        <end position="3343"/>
    </location>
</feature>
<comment type="subcellular location">
    <subcellularLocation>
        <location evidence="1">Cytoplasm</location>
    </subcellularLocation>
</comment>
<feature type="region of interest" description="Disordered" evidence="6">
    <location>
        <begin position="4087"/>
        <end position="4115"/>
    </location>
</feature>
<dbReference type="GO" id="GO:0060298">
    <property type="term" value="P:positive regulation of sarcomere organization"/>
    <property type="evidence" value="ECO:0007669"/>
    <property type="project" value="UniProtKB-ARBA"/>
</dbReference>
<feature type="region of interest" description="Disordered" evidence="6">
    <location>
        <begin position="757"/>
        <end position="790"/>
    </location>
</feature>
<keyword evidence="5" id="KW-0175">Coiled coil</keyword>
<feature type="domain" description="Fibronectin type-III" evidence="9">
    <location>
        <begin position="2845"/>
        <end position="2937"/>
    </location>
</feature>
<feature type="compositionally biased region" description="Polar residues" evidence="6">
    <location>
        <begin position="882"/>
        <end position="898"/>
    </location>
</feature>
<feature type="region of interest" description="Disordered" evidence="6">
    <location>
        <begin position="263"/>
        <end position="282"/>
    </location>
</feature>
<evidence type="ECO:0000256" key="1">
    <source>
        <dbReference type="ARBA" id="ARBA00004496"/>
    </source>
</evidence>